<organism evidence="1 2">
    <name type="scientific">Bacillus thuringiensis serovar yosoo</name>
    <dbReference type="NCBI Taxonomy" id="180848"/>
    <lineage>
        <taxon>Bacteria</taxon>
        <taxon>Bacillati</taxon>
        <taxon>Bacillota</taxon>
        <taxon>Bacilli</taxon>
        <taxon>Bacillales</taxon>
        <taxon>Bacillaceae</taxon>
        <taxon>Bacillus</taxon>
        <taxon>Bacillus cereus group</taxon>
    </lineage>
</organism>
<sequence length="62" mass="7490">MFVHNEKMVHLLILLVLHQKYAEWIHQEMPPLWIDFDTVHCNIYVLGKLFPAYVDMMPVMYS</sequence>
<dbReference type="Proteomes" id="UP000195129">
    <property type="component" value="Unassembled WGS sequence"/>
</dbReference>
<evidence type="ECO:0000313" key="2">
    <source>
        <dbReference type="Proteomes" id="UP000195129"/>
    </source>
</evidence>
<dbReference type="AlphaFoldDB" id="A0A9X6ICV5"/>
<accession>A0A9X6ICV5</accession>
<name>A0A9X6ICV5_BACTU</name>
<gene>
    <name evidence="1" type="ORF">BK746_27225</name>
</gene>
<protein>
    <submittedName>
        <fullName evidence="1">Uncharacterized protein</fullName>
    </submittedName>
</protein>
<reference evidence="1 2" key="1">
    <citation type="submission" date="2016-10" db="EMBL/GenBank/DDBJ databases">
        <title>Comparative genomics of Bacillus thuringiensis reveals a path to pathogens against multiple invertebrate hosts.</title>
        <authorList>
            <person name="Zheng J."/>
            <person name="Gao Q."/>
            <person name="Liu H."/>
            <person name="Peng D."/>
            <person name="Ruan L."/>
            <person name="Sun M."/>
        </authorList>
    </citation>
    <scope>NUCLEOTIDE SEQUENCE [LARGE SCALE GENOMIC DNA]</scope>
    <source>
        <strain evidence="1">BGSC 4CA1</strain>
    </source>
</reference>
<evidence type="ECO:0000313" key="1">
    <source>
        <dbReference type="EMBL" id="OTY53172.1"/>
    </source>
</evidence>
<comment type="caution">
    <text evidence="1">The sequence shown here is derived from an EMBL/GenBank/DDBJ whole genome shotgun (WGS) entry which is preliminary data.</text>
</comment>
<dbReference type="EMBL" id="NFDN01000072">
    <property type="protein sequence ID" value="OTY53172.1"/>
    <property type="molecule type" value="Genomic_DNA"/>
</dbReference>
<proteinExistence type="predicted"/>